<accession>A0A1V3CAJ8</accession>
<evidence type="ECO:0000256" key="2">
    <source>
        <dbReference type="SAM" id="SignalP"/>
    </source>
</evidence>
<keyword evidence="1" id="KW-0472">Membrane</keyword>
<dbReference type="EMBL" id="MCOK01000001">
    <property type="protein sequence ID" value="OOC57390.1"/>
    <property type="molecule type" value="Genomic_DNA"/>
</dbReference>
<dbReference type="AlphaFoldDB" id="A0A1V3CAJ8"/>
<dbReference type="SUPFAM" id="SSF56601">
    <property type="entry name" value="beta-lactamase/transpeptidase-like"/>
    <property type="match status" value="1"/>
</dbReference>
<sequence length="503" mass="52662">MVTRSPVTRSLFVTALAVTVLCPALSPVPAAASGVSVSGEPVSAAELDRFAAAYVERRGLPGAAVAVTLDGETVHTGGYGADGGGEPLRADTPMRIASLSKSMTALAVMQLVEGGDVELDRPVYDYLPGFGIADPRGARITVRQLLGQSSGMSDQGFSPVDRPRRPTSLDEAVAQMDGAGLSAAPGEEWEYHNPNYHVAARLVEVVGGRPFTEYMEEHVFAPAGMDDTSSPDPATGTVPDPARGHVRAYGLNIPAPEPEHFSTGAGGVVSTAEDMARWVILQGDGGRAPDGTELVSAESVELMHTPSAPNGRYGLGWMRRGPEDGAGADQVWHGGMVSTYSSYQVLVPSTGYGFVALFNSGITLTEEDTWGLVEGLIALTEGREPPVGDSVLWKVDAAFGALTLLALVLGTRGVLRARGWASRRAGRPRWRVGSTFLPYLVPPAALLGADSAITLVMGGREGTWLQRFYGVPAELTFLAVAALACLAVIAARTAAVVRARRSA</sequence>
<evidence type="ECO:0000313" key="5">
    <source>
        <dbReference type="Proteomes" id="UP000189004"/>
    </source>
</evidence>
<dbReference type="PANTHER" id="PTHR46825:SF9">
    <property type="entry name" value="BETA-LACTAMASE-RELATED DOMAIN-CONTAINING PROTEIN"/>
    <property type="match status" value="1"/>
</dbReference>
<feature type="transmembrane region" description="Helical" evidence="1">
    <location>
        <begin position="477"/>
        <end position="497"/>
    </location>
</feature>
<dbReference type="InterPro" id="IPR012338">
    <property type="entry name" value="Beta-lactam/transpept-like"/>
</dbReference>
<dbReference type="STRING" id="501010.NOSIN_22755"/>
<keyword evidence="5" id="KW-1185">Reference proteome</keyword>
<evidence type="ECO:0000256" key="1">
    <source>
        <dbReference type="SAM" id="Phobius"/>
    </source>
</evidence>
<keyword evidence="1" id="KW-1133">Transmembrane helix</keyword>
<dbReference type="Gene3D" id="3.40.710.10">
    <property type="entry name" value="DD-peptidase/beta-lactamase superfamily"/>
    <property type="match status" value="1"/>
</dbReference>
<keyword evidence="2" id="KW-0732">Signal</keyword>
<feature type="transmembrane region" description="Helical" evidence="1">
    <location>
        <begin position="436"/>
        <end position="457"/>
    </location>
</feature>
<evidence type="ECO:0000259" key="3">
    <source>
        <dbReference type="Pfam" id="PF00144"/>
    </source>
</evidence>
<dbReference type="InterPro" id="IPR050491">
    <property type="entry name" value="AmpC-like"/>
</dbReference>
<feature type="chain" id="PRO_5012324427" description="Beta-lactamase-related domain-containing protein" evidence="2">
    <location>
        <begin position="33"/>
        <end position="503"/>
    </location>
</feature>
<feature type="domain" description="Beta-lactamase-related" evidence="3">
    <location>
        <begin position="47"/>
        <end position="363"/>
    </location>
</feature>
<organism evidence="4 5">
    <name type="scientific">Nocardiopsis sinuspersici</name>
    <dbReference type="NCBI Taxonomy" id="501010"/>
    <lineage>
        <taxon>Bacteria</taxon>
        <taxon>Bacillati</taxon>
        <taxon>Actinomycetota</taxon>
        <taxon>Actinomycetes</taxon>
        <taxon>Streptosporangiales</taxon>
        <taxon>Nocardiopsidaceae</taxon>
        <taxon>Nocardiopsis</taxon>
    </lineage>
</organism>
<reference evidence="5" key="1">
    <citation type="submission" date="2016-08" db="EMBL/GenBank/DDBJ databases">
        <authorList>
            <person name="Tokovenko B."/>
            <person name="Kalinowski J."/>
        </authorList>
    </citation>
    <scope>NUCLEOTIDE SEQUENCE [LARGE SCALE GENOMIC DNA]</scope>
    <source>
        <strain evidence="5">UTMC102</strain>
    </source>
</reference>
<dbReference type="InterPro" id="IPR001466">
    <property type="entry name" value="Beta-lactam-related"/>
</dbReference>
<dbReference type="Pfam" id="PF00144">
    <property type="entry name" value="Beta-lactamase"/>
    <property type="match status" value="1"/>
</dbReference>
<keyword evidence="1" id="KW-0812">Transmembrane</keyword>
<dbReference type="Proteomes" id="UP000189004">
    <property type="component" value="Unassembled WGS sequence"/>
</dbReference>
<dbReference type="PANTHER" id="PTHR46825">
    <property type="entry name" value="D-ALANYL-D-ALANINE-CARBOXYPEPTIDASE/ENDOPEPTIDASE AMPH"/>
    <property type="match status" value="1"/>
</dbReference>
<comment type="caution">
    <text evidence="4">The sequence shown here is derived from an EMBL/GenBank/DDBJ whole genome shotgun (WGS) entry which is preliminary data.</text>
</comment>
<feature type="transmembrane region" description="Helical" evidence="1">
    <location>
        <begin position="397"/>
        <end position="415"/>
    </location>
</feature>
<proteinExistence type="predicted"/>
<gene>
    <name evidence="4" type="ORF">NOSIN_22755</name>
</gene>
<protein>
    <recommendedName>
        <fullName evidence="3">Beta-lactamase-related domain-containing protein</fullName>
    </recommendedName>
</protein>
<name>A0A1V3CAJ8_9ACTN</name>
<evidence type="ECO:0000313" key="4">
    <source>
        <dbReference type="EMBL" id="OOC57390.1"/>
    </source>
</evidence>
<feature type="signal peptide" evidence="2">
    <location>
        <begin position="1"/>
        <end position="32"/>
    </location>
</feature>